<keyword evidence="3" id="KW-0862">Zinc</keyword>
<evidence type="ECO:0000256" key="4">
    <source>
        <dbReference type="PROSITE-ProRule" id="PRU00134"/>
    </source>
</evidence>
<evidence type="ECO:0000313" key="7">
    <source>
        <dbReference type="Proteomes" id="UP000578531"/>
    </source>
</evidence>
<organism evidence="6 7">
    <name type="scientific">Letharia columbiana</name>
    <dbReference type="NCBI Taxonomy" id="112416"/>
    <lineage>
        <taxon>Eukaryota</taxon>
        <taxon>Fungi</taxon>
        <taxon>Dikarya</taxon>
        <taxon>Ascomycota</taxon>
        <taxon>Pezizomycotina</taxon>
        <taxon>Lecanoromycetes</taxon>
        <taxon>OSLEUM clade</taxon>
        <taxon>Lecanoromycetidae</taxon>
        <taxon>Lecanorales</taxon>
        <taxon>Lecanorineae</taxon>
        <taxon>Parmeliaceae</taxon>
        <taxon>Letharia</taxon>
    </lineage>
</organism>
<reference evidence="6 7" key="1">
    <citation type="journal article" date="2020" name="Genomics">
        <title>Complete, high-quality genomes from long-read metagenomic sequencing of two wolf lichen thalli reveals enigmatic genome architecture.</title>
        <authorList>
            <person name="McKenzie S.K."/>
            <person name="Walston R.F."/>
            <person name="Allen J.L."/>
        </authorList>
    </citation>
    <scope>NUCLEOTIDE SEQUENCE [LARGE SCALE GENOMIC DNA]</scope>
    <source>
        <strain evidence="6">WasteWater2</strain>
    </source>
</reference>
<dbReference type="OrthoDB" id="432970at2759"/>
<keyword evidence="2 4" id="KW-0863">Zinc-finger</keyword>
<dbReference type="SUPFAM" id="SSF144232">
    <property type="entry name" value="HIT/MYND zinc finger-like"/>
    <property type="match status" value="1"/>
</dbReference>
<feature type="domain" description="MYND-type" evidence="5">
    <location>
        <begin position="146"/>
        <end position="182"/>
    </location>
</feature>
<evidence type="ECO:0000256" key="1">
    <source>
        <dbReference type="ARBA" id="ARBA00022723"/>
    </source>
</evidence>
<evidence type="ECO:0000256" key="2">
    <source>
        <dbReference type="ARBA" id="ARBA00022771"/>
    </source>
</evidence>
<sequence>MAASTTTTTPALFRFSVHNTTDTTHISHTHPVPLFLCQPAESQQTSAAFKDAFIDVIALITAQHHTECMAALTSPCLACASPTTDCLKSPSSFLNLAEPVVVIAVYPVCGSRTCEYQVRGQLLRRQMRGIEAAKEDERKIYGKMVCEVCGNRDAKRCAGCGSVGYCGKECQAEGWKVHKRDCRRGHKPGKKEGEAVGLPYETI</sequence>
<dbReference type="AlphaFoldDB" id="A0A8H6CQM3"/>
<gene>
    <name evidence="6" type="ORF">HO173_011986</name>
</gene>
<evidence type="ECO:0000256" key="3">
    <source>
        <dbReference type="ARBA" id="ARBA00022833"/>
    </source>
</evidence>
<dbReference type="PROSITE" id="PS50865">
    <property type="entry name" value="ZF_MYND_2"/>
    <property type="match status" value="1"/>
</dbReference>
<name>A0A8H6CQM3_9LECA</name>
<dbReference type="Pfam" id="PF01753">
    <property type="entry name" value="zf-MYND"/>
    <property type="match status" value="1"/>
</dbReference>
<evidence type="ECO:0000313" key="6">
    <source>
        <dbReference type="EMBL" id="KAF6227768.1"/>
    </source>
</evidence>
<keyword evidence="1" id="KW-0479">Metal-binding</keyword>
<dbReference type="Gene3D" id="6.10.140.2220">
    <property type="match status" value="1"/>
</dbReference>
<dbReference type="GeneID" id="59293623"/>
<keyword evidence="7" id="KW-1185">Reference proteome</keyword>
<proteinExistence type="predicted"/>
<evidence type="ECO:0000259" key="5">
    <source>
        <dbReference type="PROSITE" id="PS50865"/>
    </source>
</evidence>
<dbReference type="EMBL" id="JACCJC010000081">
    <property type="protein sequence ID" value="KAF6227768.1"/>
    <property type="molecule type" value="Genomic_DNA"/>
</dbReference>
<dbReference type="RefSeq" id="XP_037159259.1">
    <property type="nucleotide sequence ID" value="XM_037313859.1"/>
</dbReference>
<dbReference type="PROSITE" id="PS01360">
    <property type="entry name" value="ZF_MYND_1"/>
    <property type="match status" value="1"/>
</dbReference>
<dbReference type="InterPro" id="IPR002893">
    <property type="entry name" value="Znf_MYND"/>
</dbReference>
<dbReference type="Proteomes" id="UP000578531">
    <property type="component" value="Unassembled WGS sequence"/>
</dbReference>
<accession>A0A8H6CQM3</accession>
<comment type="caution">
    <text evidence="6">The sequence shown here is derived from an EMBL/GenBank/DDBJ whole genome shotgun (WGS) entry which is preliminary data.</text>
</comment>
<protein>
    <recommendedName>
        <fullName evidence="5">MYND-type domain-containing protein</fullName>
    </recommendedName>
</protein>
<dbReference type="GO" id="GO:0008270">
    <property type="term" value="F:zinc ion binding"/>
    <property type="evidence" value="ECO:0007669"/>
    <property type="project" value="UniProtKB-KW"/>
</dbReference>